<dbReference type="Pfam" id="PF10711">
    <property type="entry name" value="DUF2513"/>
    <property type="match status" value="1"/>
</dbReference>
<dbReference type="AlphaFoldDB" id="D8PA09"/>
<name>D8PA09_9BACT</name>
<accession>D8PA09</accession>
<gene>
    <name evidence="1" type="ORF">NIDE0288</name>
</gene>
<evidence type="ECO:0008006" key="3">
    <source>
        <dbReference type="Google" id="ProtNLM"/>
    </source>
</evidence>
<dbReference type="EMBL" id="FP929003">
    <property type="protein sequence ID" value="CBK40068.1"/>
    <property type="molecule type" value="Genomic_DNA"/>
</dbReference>
<reference evidence="1 2" key="1">
    <citation type="journal article" date="2010" name="Proc. Natl. Acad. Sci. U.S.A.">
        <title>A Nitrospira metagenome illuminates the physiology and evolution of globally important nitrite-oxidizing bacteria.</title>
        <authorList>
            <person name="Lucker S."/>
            <person name="Wagner M."/>
            <person name="Maixner F."/>
            <person name="Pelletier E."/>
            <person name="Koch H."/>
            <person name="Vacherie B."/>
            <person name="Rattei T."/>
            <person name="Sinninghe Damste J."/>
            <person name="Spieck E."/>
            <person name="Le Paslier D."/>
            <person name="Daims H."/>
        </authorList>
    </citation>
    <scope>NUCLEOTIDE SEQUENCE [LARGE SCALE GENOMIC DNA]</scope>
</reference>
<keyword evidence="2" id="KW-1185">Reference proteome</keyword>
<organism evidence="1 2">
    <name type="scientific">Nitrospira defluvii</name>
    <dbReference type="NCBI Taxonomy" id="330214"/>
    <lineage>
        <taxon>Bacteria</taxon>
        <taxon>Pseudomonadati</taxon>
        <taxon>Nitrospirota</taxon>
        <taxon>Nitrospiria</taxon>
        <taxon>Nitrospirales</taxon>
        <taxon>Nitrospiraceae</taxon>
        <taxon>Nitrospira</taxon>
    </lineage>
</organism>
<dbReference type="OrthoDB" id="6960201at2"/>
<dbReference type="Proteomes" id="UP000001660">
    <property type="component" value="Chromosome"/>
</dbReference>
<dbReference type="InterPro" id="IPR019650">
    <property type="entry name" value="DUF2513"/>
</dbReference>
<proteinExistence type="predicted"/>
<dbReference type="HOGENOM" id="CLU_139712_2_1_0"/>
<sequence length="116" mass="12341">MSLVRHLVLAIEASPSGFAPRTLAIDGYTQEEIGYHLHVMLEAGLIRGADVTTHGAKSPEAIATSLTWAGHEFADAARNEELWAKAMELTKEKAGSVTIELIMKLLASLASSALGL</sequence>
<evidence type="ECO:0000313" key="2">
    <source>
        <dbReference type="Proteomes" id="UP000001660"/>
    </source>
</evidence>
<evidence type="ECO:0000313" key="1">
    <source>
        <dbReference type="EMBL" id="CBK40068.1"/>
    </source>
</evidence>
<protein>
    <recommendedName>
        <fullName evidence="3">DUF2513 domain-containing protein</fullName>
    </recommendedName>
</protein>
<dbReference type="KEGG" id="nde:NIDE0288"/>